<keyword evidence="2" id="KW-0378">Hydrolase</keyword>
<feature type="compositionally biased region" description="Basic and acidic residues" evidence="1">
    <location>
        <begin position="550"/>
        <end position="561"/>
    </location>
</feature>
<feature type="compositionally biased region" description="Basic residues" evidence="1">
    <location>
        <begin position="263"/>
        <end position="274"/>
    </location>
</feature>
<proteinExistence type="predicted"/>
<keyword evidence="2" id="KW-0347">Helicase</keyword>
<feature type="compositionally biased region" description="Basic and acidic residues" evidence="1">
    <location>
        <begin position="167"/>
        <end position="180"/>
    </location>
</feature>
<feature type="compositionally biased region" description="Basic and acidic residues" evidence="1">
    <location>
        <begin position="365"/>
        <end position="401"/>
    </location>
</feature>
<feature type="non-terminal residue" evidence="2">
    <location>
        <position position="643"/>
    </location>
</feature>
<name>A0A6J4KM39_9BACT</name>
<feature type="compositionally biased region" description="Basic and acidic residues" evidence="1">
    <location>
        <begin position="409"/>
        <end position="429"/>
    </location>
</feature>
<feature type="compositionally biased region" description="Basic and acidic residues" evidence="1">
    <location>
        <begin position="246"/>
        <end position="262"/>
    </location>
</feature>
<accession>A0A6J4KM39</accession>
<keyword evidence="2" id="KW-0067">ATP-binding</keyword>
<feature type="compositionally biased region" description="Basic residues" evidence="1">
    <location>
        <begin position="440"/>
        <end position="451"/>
    </location>
</feature>
<sequence>DGRSARLFATRSGGAGRARARPRRRAQRCAAPGGDAPRRPAARGRRRGHGEDAHPRLPGRASGRARGAAGADPPADVHPPRRPGDDRARGAARRGAWPAGARRHLPRDRAPAAAAVRAARRARGRLHDHGPGRRPGSDAALARGARLRREAPQALSEEGDAPPRLLAPREHRPARGRDPARPVPAVRRVRARHGAHLRRLHAAQGRPQPGGLRRPPALLGGAAGGGAGARRRGRRAVRPRARGRVPGHERAPGARAAGDGRRAAQRHRRGRRRAEHLLVPRRHGGEHLRLPRAVPGGRGGAPRGELPLHRPYPRGEQRGDRRRRAPLRENALDAARGWRGPVARHRARRAGADGLRRGPAARAARGRDAAPRDRRPLPRGLHERGPGDRAHPPRRAVREVGRAQVPRGGAREGRAGVPARAREPARRGELVPAAAPAARGGRRDRARRHRGDRGVWLGGRGAGALHATPEGARVARAPRHAARRADARRPARDTRPRGRDRDDPTRVRRAAARALRQPRGAPGRSGAAADDRRQLPRPRGVPVGAGAGAAERDAGPGRRGDGAGGRLPRAQHRALRQGEGVGRGVPHLGGRRDVADGARGRGSRPAGRGATAHVRRAHAGAARSVRHLSAQLVRVAHVGRLLE</sequence>
<feature type="compositionally biased region" description="Basic and acidic residues" evidence="1">
    <location>
        <begin position="78"/>
        <end position="89"/>
    </location>
</feature>
<feature type="region of interest" description="Disordered" evidence="1">
    <location>
        <begin position="1"/>
        <end position="613"/>
    </location>
</feature>
<organism evidence="2">
    <name type="scientific">uncultured Gemmatimonadaceae bacterium</name>
    <dbReference type="NCBI Taxonomy" id="246130"/>
    <lineage>
        <taxon>Bacteria</taxon>
        <taxon>Pseudomonadati</taxon>
        <taxon>Gemmatimonadota</taxon>
        <taxon>Gemmatimonadia</taxon>
        <taxon>Gemmatimonadales</taxon>
        <taxon>Gemmatimonadaceae</taxon>
        <taxon>environmental samples</taxon>
    </lineage>
</organism>
<feature type="compositionally biased region" description="Basic and acidic residues" evidence="1">
    <location>
        <begin position="483"/>
        <end position="506"/>
    </location>
</feature>
<gene>
    <name evidence="2" type="ORF">AVDCRST_MAG40-819</name>
</gene>
<reference evidence="2" key="1">
    <citation type="submission" date="2020-02" db="EMBL/GenBank/DDBJ databases">
        <authorList>
            <person name="Meier V. D."/>
        </authorList>
    </citation>
    <scope>NUCLEOTIDE SEQUENCE</scope>
    <source>
        <strain evidence="2">AVDCRST_MAG40</strain>
    </source>
</reference>
<feature type="compositionally biased region" description="Low complexity" evidence="1">
    <location>
        <begin position="603"/>
        <end position="612"/>
    </location>
</feature>
<feature type="compositionally biased region" description="Basic and acidic residues" evidence="1">
    <location>
        <begin position="590"/>
        <end position="599"/>
    </location>
</feature>
<keyword evidence="2" id="KW-0547">Nucleotide-binding</keyword>
<evidence type="ECO:0000313" key="2">
    <source>
        <dbReference type="EMBL" id="CAA9308314.1"/>
    </source>
</evidence>
<evidence type="ECO:0000256" key="1">
    <source>
        <dbReference type="SAM" id="MobiDB-lite"/>
    </source>
</evidence>
<feature type="compositionally biased region" description="Low complexity" evidence="1">
    <location>
        <begin position="512"/>
        <end position="528"/>
    </location>
</feature>
<feature type="non-terminal residue" evidence="2">
    <location>
        <position position="1"/>
    </location>
</feature>
<feature type="compositionally biased region" description="Basic and acidic residues" evidence="1">
    <location>
        <begin position="275"/>
        <end position="289"/>
    </location>
</feature>
<feature type="compositionally biased region" description="Basic residues" evidence="1">
    <location>
        <begin position="18"/>
        <end position="27"/>
    </location>
</feature>
<feature type="compositionally biased region" description="Low complexity" evidence="1">
    <location>
        <begin position="202"/>
        <end position="220"/>
    </location>
</feature>
<dbReference type="EMBL" id="CADCTX010000238">
    <property type="protein sequence ID" value="CAA9308314.1"/>
    <property type="molecule type" value="Genomic_DNA"/>
</dbReference>
<dbReference type="AlphaFoldDB" id="A0A6J4KM39"/>
<dbReference type="GO" id="GO:0004386">
    <property type="term" value="F:helicase activity"/>
    <property type="evidence" value="ECO:0007669"/>
    <property type="project" value="UniProtKB-KW"/>
</dbReference>
<protein>
    <submittedName>
        <fullName evidence="2">ATP-dependent DNA helicase UvrD/PcrA, proteobacterial paralog</fullName>
    </submittedName>
</protein>
<feature type="compositionally biased region" description="Basic residues" evidence="1">
    <location>
        <begin position="229"/>
        <end position="245"/>
    </location>
</feature>
<feature type="compositionally biased region" description="Basic residues" evidence="1">
    <location>
        <begin position="187"/>
        <end position="201"/>
    </location>
</feature>
<feature type="compositionally biased region" description="Low complexity" evidence="1">
    <location>
        <begin position="56"/>
        <end position="74"/>
    </location>
</feature>